<name>U4Q0A7_9HYPH</name>
<dbReference type="KEGG" id="rir:BN877_II0878"/>
<evidence type="ECO:0000313" key="1">
    <source>
        <dbReference type="EMBL" id="CDI10674.1"/>
    </source>
</evidence>
<accession>U4Q0A7</accession>
<sequence length="122" mass="13319">MEKPYPHLLLKPRNGLANGGAGETQPLRGCNEAAAFGGLNENTQRPKLIHIAPIKEYSSALIGIRDCLSLIARPVSSGDPTMGTDFHERKTYGQHIHRRICHRPGADNFHRQCHSCPSGQAG</sequence>
<dbReference type="Proteomes" id="UP000016944">
    <property type="component" value="Chromosome II"/>
</dbReference>
<dbReference type="AlphaFoldDB" id="U4Q0A7"/>
<proteinExistence type="predicted"/>
<dbReference type="EMBL" id="HG518323">
    <property type="protein sequence ID" value="CDI10674.1"/>
    <property type="molecule type" value="Genomic_DNA"/>
</dbReference>
<evidence type="ECO:0000313" key="2">
    <source>
        <dbReference type="Proteomes" id="UP000016944"/>
    </source>
</evidence>
<organism evidence="1 2">
    <name type="scientific">Agrobacterium pusense</name>
    <dbReference type="NCBI Taxonomy" id="648995"/>
    <lineage>
        <taxon>Bacteria</taxon>
        <taxon>Pseudomonadati</taxon>
        <taxon>Pseudomonadota</taxon>
        <taxon>Alphaproteobacteria</taxon>
        <taxon>Hyphomicrobiales</taxon>
        <taxon>Rhizobiaceae</taxon>
        <taxon>Rhizobium/Agrobacterium group</taxon>
        <taxon>Agrobacterium</taxon>
    </lineage>
</organism>
<dbReference type="HOGENOM" id="CLU_2024893_0_0_5"/>
<gene>
    <name evidence="1" type="ORF">BN877_II0878</name>
</gene>
<reference evidence="1 2" key="1">
    <citation type="journal article" date="2013" name="Genome Announc.">
        <title>Complete Genome Sequence of the Sesbania Symbiont and Rice Growth-Promoting Endophyte Rhizobium sp. Strain IRBG74.</title>
        <authorList>
            <person name="Crook M.B."/>
            <person name="Mitra S."/>
            <person name="Ane J.M."/>
            <person name="Sadowsky M.J."/>
            <person name="Gyaneshwar P."/>
        </authorList>
    </citation>
    <scope>NUCLEOTIDE SEQUENCE [LARGE SCALE GENOMIC DNA]</scope>
    <source>
        <strain evidence="1 2">IRBG74</strain>
    </source>
</reference>
<protein>
    <submittedName>
        <fullName evidence="1">Uncharacterized protein</fullName>
    </submittedName>
</protein>